<proteinExistence type="predicted"/>
<comment type="caution">
    <text evidence="2">The sequence shown here is derived from an EMBL/GenBank/DDBJ whole genome shotgun (WGS) entry which is preliminary data.</text>
</comment>
<dbReference type="EMBL" id="JPMI01000269">
    <property type="protein sequence ID" value="KFA89000.1"/>
    <property type="molecule type" value="Genomic_DNA"/>
</dbReference>
<dbReference type="RefSeq" id="WP_043406809.1">
    <property type="nucleotide sequence ID" value="NZ_JPMI01000269.1"/>
</dbReference>
<dbReference type="AlphaFoldDB" id="A0A084SKL5"/>
<reference evidence="2 3" key="1">
    <citation type="submission" date="2014-07" db="EMBL/GenBank/DDBJ databases">
        <title>Draft Genome Sequence of Gephyronic Acid Producer, Cystobacter violaceus Strain Cb vi76.</title>
        <authorList>
            <person name="Stevens D.C."/>
            <person name="Young J."/>
            <person name="Carmichael R."/>
            <person name="Tan J."/>
            <person name="Taylor R.E."/>
        </authorList>
    </citation>
    <scope>NUCLEOTIDE SEQUENCE [LARGE SCALE GENOMIC DNA]</scope>
    <source>
        <strain evidence="2 3">Cb vi76</strain>
    </source>
</reference>
<accession>A0A084SKL5</accession>
<dbReference type="Proteomes" id="UP000028547">
    <property type="component" value="Unassembled WGS sequence"/>
</dbReference>
<evidence type="ECO:0000256" key="1">
    <source>
        <dbReference type="SAM" id="Phobius"/>
    </source>
</evidence>
<keyword evidence="1" id="KW-1133">Transmembrane helix</keyword>
<gene>
    <name evidence="2" type="ORF">Q664_37695</name>
</gene>
<organism evidence="2 3">
    <name type="scientific">Archangium violaceum Cb vi76</name>
    <dbReference type="NCBI Taxonomy" id="1406225"/>
    <lineage>
        <taxon>Bacteria</taxon>
        <taxon>Pseudomonadati</taxon>
        <taxon>Myxococcota</taxon>
        <taxon>Myxococcia</taxon>
        <taxon>Myxococcales</taxon>
        <taxon>Cystobacterineae</taxon>
        <taxon>Archangiaceae</taxon>
        <taxon>Archangium</taxon>
    </lineage>
</organism>
<evidence type="ECO:0000313" key="2">
    <source>
        <dbReference type="EMBL" id="KFA89000.1"/>
    </source>
</evidence>
<name>A0A084SKL5_9BACT</name>
<evidence type="ECO:0000313" key="3">
    <source>
        <dbReference type="Proteomes" id="UP000028547"/>
    </source>
</evidence>
<protein>
    <submittedName>
        <fullName evidence="2">Uncharacterized protein</fullName>
    </submittedName>
</protein>
<keyword evidence="1" id="KW-0812">Transmembrane</keyword>
<keyword evidence="1" id="KW-0472">Membrane</keyword>
<sequence length="301" mass="31527">MPRAFDVTATTSSVQLDAAGHGEVSFTISNKLGMGVAVRATVAPEGNTRAEWMKFPDGMERTLPPDGTAVIPVRFSAPAGTPPGSYGFALMVASISNPDEHYARGPAVAFTVREAAGPVKKPFPWWLVALAAGVLLIVGVVVAILAGRGGGEAPGLGAACAQEAPRCGPKLSCGEGNVCVGEQGFLGCERSEQCATLRCEKGTCEEQLTLGDTCEGNDDCRLPLTCHQGFCLIPIGEKCTHPSQCVSGNCSGQQCRPEVSACPIRCPLGLLCIDGRCQRPRIQVDPRLLRELTPQRVTPAP</sequence>
<feature type="transmembrane region" description="Helical" evidence="1">
    <location>
        <begin position="123"/>
        <end position="146"/>
    </location>
</feature>